<keyword evidence="3" id="KW-0677">Repeat</keyword>
<feature type="domain" description="AN1-type" evidence="8">
    <location>
        <begin position="63"/>
        <end position="113"/>
    </location>
</feature>
<evidence type="ECO:0000259" key="8">
    <source>
        <dbReference type="PROSITE" id="PS51039"/>
    </source>
</evidence>
<dbReference type="PANTHER" id="PTHR46087">
    <property type="entry name" value="PUTATIVE, EXPRESSED-RELATED"/>
    <property type="match status" value="1"/>
</dbReference>
<dbReference type="AlphaFoldDB" id="A0A8X9A4Y3"/>
<dbReference type="PROSITE" id="PS51039">
    <property type="entry name" value="ZF_AN1"/>
    <property type="match status" value="1"/>
</dbReference>
<dbReference type="Gene3D" id="4.10.1110.10">
    <property type="entry name" value="AN1-like Zinc finger"/>
    <property type="match status" value="1"/>
</dbReference>
<protein>
    <recommendedName>
        <fullName evidence="8">AN1-type domain-containing protein</fullName>
    </recommendedName>
</protein>
<evidence type="ECO:0000256" key="7">
    <source>
        <dbReference type="SAM" id="MobiDB-lite"/>
    </source>
</evidence>
<proteinExistence type="predicted"/>
<dbReference type="InterPro" id="IPR035896">
    <property type="entry name" value="AN1-like_Znf"/>
</dbReference>
<dbReference type="Pfam" id="PF01428">
    <property type="entry name" value="zf-AN1"/>
    <property type="match status" value="1"/>
</dbReference>
<organism evidence="9">
    <name type="scientific">Salvia splendens</name>
    <name type="common">Scarlet sage</name>
    <dbReference type="NCBI Taxonomy" id="180675"/>
    <lineage>
        <taxon>Eukaryota</taxon>
        <taxon>Viridiplantae</taxon>
        <taxon>Streptophyta</taxon>
        <taxon>Embryophyta</taxon>
        <taxon>Tracheophyta</taxon>
        <taxon>Spermatophyta</taxon>
        <taxon>Magnoliopsida</taxon>
        <taxon>eudicotyledons</taxon>
        <taxon>Gunneridae</taxon>
        <taxon>Pentapetalae</taxon>
        <taxon>asterids</taxon>
        <taxon>lamiids</taxon>
        <taxon>Lamiales</taxon>
        <taxon>Lamiaceae</taxon>
        <taxon>Nepetoideae</taxon>
        <taxon>Mentheae</taxon>
        <taxon>Salviinae</taxon>
        <taxon>Salvia</taxon>
        <taxon>Salvia subgen. Calosphace</taxon>
        <taxon>core Calosphace</taxon>
    </lineage>
</organism>
<dbReference type="PROSITE" id="PS00028">
    <property type="entry name" value="ZINC_FINGER_C2H2_1"/>
    <property type="match status" value="2"/>
</dbReference>
<keyword evidence="5" id="KW-0862">Zinc</keyword>
<dbReference type="SUPFAM" id="SSF48371">
    <property type="entry name" value="ARM repeat"/>
    <property type="match status" value="1"/>
</dbReference>
<evidence type="ECO:0000256" key="1">
    <source>
        <dbReference type="ARBA" id="ARBA00003732"/>
    </source>
</evidence>
<dbReference type="Proteomes" id="UP000298416">
    <property type="component" value="Unassembled WGS sequence"/>
</dbReference>
<gene>
    <name evidence="9" type="ORF">SASPL_107021</name>
</gene>
<keyword evidence="10" id="KW-1185">Reference proteome</keyword>
<sequence>MVFCLDHRSYSRHQCPKAGKNDVTVVVCPLCAKGVRLIPEEDPNITWESHINIDCDPSNYEQATKKRKCPVPRCKELLTFSNTIKCRDCNIDHCLKHRFGPDHSCPGPRKPEPSFQFMGFMNKSRKDGPKQAAASSSSKWTSGFLNLASSVRASAEAGMTKLSNEFNQALSTNGGAQNSNSTSTSTSHHVEVCPQCKLRFSSVGALVDHVEKVHEKHGVMKATLDVCPKCSKGFRDPVKLVEHVERDHGDFWSALYRHWSEGWYRHSRSGWLILPAFLSLLLLTDFRYYREGKEKHFKFRKRQVLPACGNLCFLCPAMRERSRQPVKRYKKLISDIFPKSQDEEPNDRKIGKLCEYAVRNPFRIPKIASSLEQKLYKELRNENFHAVKVVMCHVLLVLTVVSSDALFKLRVLWFPCGSIRLIQLVFPTMQNDGTYMFTLDGFIPRLCELAQEVGEDEKVQHLRAAGLQTLSAMVWFMGENSHISAEFDNIVTVVLENYGGESKDLNSNQASWGEEVGKIEGNVSPSPNVVRKVSSWKMVVNDKGNLNVEEEDSKNPWFWSRVCLHNMASLGKEATTLRRVMESLFRYFDSGNMWPVKDGIALPVLKDVQFFMDDTGLFPSLVSFYKFLSSSLIQSDDVPTINYTGQNTHFLLSILVKHLDHKNVLKQPEMQLDIVHVTTALARMSKIQSSVAIVSAVSDIMKHLRKSIHNKLDENLGKDLIKWNMKYHEAVDECLIELSSKVGDAGLILDAFPDALFHQLLPAMLHPDHDTRIGAHQIFSVVLVPSSIAPQSDHDVSDSKKNVLYPRTLSRTVSVFSSSAALFDKMKHQRVQHAEPNKSKPSGDVGQENNTGGVLNRIKSGYNRVQSFRQSAPEPDSTTKSIKQMDVVPLRLSSHQINLLLSSIWAQSVAPENLPEDYVALAHTYSLMLLFSRAKTSYRDALVRSFQMAFSLRDVSLAAEGVLPPSRRRSLFMLATSMIFFASKAYSVVPVAARVKSMLTSKVIDPFLSLVDDSKLQTSETGKIAYGSQEDDSSALKFLSGTKIYDEQTTASLTSLIVKSLDNLPESEVSSAREQLLKEFVPEDLGSLRGAWLADCPEGRHMHNNSCLCGDKSFDKAASIFVDDDAFPESVGAGKQNTQLAVQNPNLISVDQLLLSVSETATNVGRMSMCTADDASYKETANHCETLLMGKQKKISNLISAHHKPGPLMAIAAQAESKTTVSHVSNQHKAGNLFLDDNILGLPVVPIAGPCATEAQNEFRLPSASPFDNFLKAAGC</sequence>
<dbReference type="PANTHER" id="PTHR46087:SF9">
    <property type="entry name" value="ARM REPEAT SUPERFAMILY PROTEIN"/>
    <property type="match status" value="1"/>
</dbReference>
<evidence type="ECO:0000256" key="4">
    <source>
        <dbReference type="ARBA" id="ARBA00022771"/>
    </source>
</evidence>
<dbReference type="SMART" id="SM00355">
    <property type="entry name" value="ZnF_C2H2"/>
    <property type="match status" value="2"/>
</dbReference>
<dbReference type="SUPFAM" id="SSF118310">
    <property type="entry name" value="AN1-like Zinc finger"/>
    <property type="match status" value="1"/>
</dbReference>
<accession>A0A8X9A4Y3</accession>
<evidence type="ECO:0000256" key="5">
    <source>
        <dbReference type="ARBA" id="ARBA00022833"/>
    </source>
</evidence>
<dbReference type="InterPro" id="IPR057357">
    <property type="entry name" value="Znf-C2H2_ZFAND2A/B"/>
</dbReference>
<reference evidence="9" key="1">
    <citation type="submission" date="2018-01" db="EMBL/GenBank/DDBJ databases">
        <authorList>
            <person name="Mao J.F."/>
        </authorList>
    </citation>
    <scope>NUCLEOTIDE SEQUENCE</scope>
    <source>
        <strain evidence="9">Huo1</strain>
        <tissue evidence="9">Leaf</tissue>
    </source>
</reference>
<evidence type="ECO:0000256" key="3">
    <source>
        <dbReference type="ARBA" id="ARBA00022737"/>
    </source>
</evidence>
<evidence type="ECO:0000256" key="6">
    <source>
        <dbReference type="PROSITE-ProRule" id="PRU00449"/>
    </source>
</evidence>
<name>A0A8X9A4Y3_SALSN</name>
<comment type="function">
    <text evidence="1">May be involved in environmental stress response.</text>
</comment>
<dbReference type="GO" id="GO:0008270">
    <property type="term" value="F:zinc ion binding"/>
    <property type="evidence" value="ECO:0007669"/>
    <property type="project" value="UniProtKB-KW"/>
</dbReference>
<evidence type="ECO:0000313" key="10">
    <source>
        <dbReference type="Proteomes" id="UP000298416"/>
    </source>
</evidence>
<dbReference type="InterPro" id="IPR000058">
    <property type="entry name" value="Znf_AN1"/>
</dbReference>
<comment type="caution">
    <text evidence="9">The sequence shown here is derived from an EMBL/GenBank/DDBJ whole genome shotgun (WGS) entry which is preliminary data.</text>
</comment>
<dbReference type="InterPro" id="IPR013087">
    <property type="entry name" value="Znf_C2H2_type"/>
</dbReference>
<dbReference type="Gene3D" id="3.30.160.60">
    <property type="entry name" value="Classic Zinc Finger"/>
    <property type="match status" value="1"/>
</dbReference>
<dbReference type="EMBL" id="PNBA02000003">
    <property type="protein sequence ID" value="KAG6428982.1"/>
    <property type="molecule type" value="Genomic_DNA"/>
</dbReference>
<dbReference type="Pfam" id="PF25403">
    <property type="entry name" value="zf-C2H2_ZFAND2"/>
    <property type="match status" value="1"/>
</dbReference>
<keyword evidence="4 6" id="KW-0863">Zinc-finger</keyword>
<keyword evidence="2" id="KW-0479">Metal-binding</keyword>
<dbReference type="SMART" id="SM00154">
    <property type="entry name" value="ZnF_AN1"/>
    <property type="match status" value="1"/>
</dbReference>
<dbReference type="InterPro" id="IPR016024">
    <property type="entry name" value="ARM-type_fold"/>
</dbReference>
<reference evidence="9" key="2">
    <citation type="submission" date="2020-08" db="EMBL/GenBank/DDBJ databases">
        <title>Plant Genome Project.</title>
        <authorList>
            <person name="Zhang R.-G."/>
        </authorList>
    </citation>
    <scope>NUCLEOTIDE SEQUENCE</scope>
    <source>
        <strain evidence="9">Huo1</strain>
        <tissue evidence="9">Leaf</tissue>
    </source>
</reference>
<evidence type="ECO:0000313" key="9">
    <source>
        <dbReference type="EMBL" id="KAG6428982.1"/>
    </source>
</evidence>
<dbReference type="FunFam" id="4.10.1110.10:FF:000010">
    <property type="entry name" value="Zinc finger AN1 domain-containing stress-associated protein 12"/>
    <property type="match status" value="1"/>
</dbReference>
<evidence type="ECO:0000256" key="2">
    <source>
        <dbReference type="ARBA" id="ARBA00022723"/>
    </source>
</evidence>
<dbReference type="InterPro" id="IPR055296">
    <property type="entry name" value="SRL2-like"/>
</dbReference>
<feature type="region of interest" description="Disordered" evidence="7">
    <location>
        <begin position="829"/>
        <end position="853"/>
    </location>
</feature>